<dbReference type="SUPFAM" id="SSF53474">
    <property type="entry name" value="alpha/beta-Hydrolases"/>
    <property type="match status" value="1"/>
</dbReference>
<keyword evidence="3" id="KW-1185">Reference proteome</keyword>
<dbReference type="Proteomes" id="UP000324705">
    <property type="component" value="Chromosome 7A"/>
</dbReference>
<dbReference type="PANTHER" id="PTHR23024:SF149">
    <property type="entry name" value="OS07G0162500 PROTEIN"/>
    <property type="match status" value="1"/>
</dbReference>
<evidence type="ECO:0000313" key="2">
    <source>
        <dbReference type="EMBL" id="VAI79117.1"/>
    </source>
</evidence>
<dbReference type="AlphaFoldDB" id="A0A9R0ZLV5"/>
<dbReference type="InterPro" id="IPR050466">
    <property type="entry name" value="Carboxylest/Gibb_receptor"/>
</dbReference>
<accession>A0A9R0ZLV5</accession>
<evidence type="ECO:0000313" key="3">
    <source>
        <dbReference type="Proteomes" id="UP000324705"/>
    </source>
</evidence>
<dbReference type="PANTHER" id="PTHR23024">
    <property type="entry name" value="ARYLACETAMIDE DEACETYLASE"/>
    <property type="match status" value="1"/>
</dbReference>
<dbReference type="Gene3D" id="3.40.50.1820">
    <property type="entry name" value="alpha/beta hydrolase"/>
    <property type="match status" value="1"/>
</dbReference>
<dbReference type="EMBL" id="LT934123">
    <property type="protein sequence ID" value="VAI79117.1"/>
    <property type="molecule type" value="Genomic_DNA"/>
</dbReference>
<gene>
    <name evidence="2" type="ORF">TRITD_7Av1G227560</name>
</gene>
<dbReference type="Pfam" id="PF07859">
    <property type="entry name" value="Abhydrolase_3"/>
    <property type="match status" value="1"/>
</dbReference>
<dbReference type="Gramene" id="TRITD7Av1G227560.2">
    <property type="protein sequence ID" value="TRITD7Av1G227560.2"/>
    <property type="gene ID" value="TRITD7Av1G227560"/>
</dbReference>
<feature type="domain" description="Alpha/beta hydrolase fold-3" evidence="1">
    <location>
        <begin position="116"/>
        <end position="339"/>
    </location>
</feature>
<reference evidence="2 3" key="1">
    <citation type="submission" date="2017-09" db="EMBL/GenBank/DDBJ databases">
        <authorList>
            <consortium name="International Durum Wheat Genome Sequencing Consortium (IDWGSC)"/>
            <person name="Milanesi L."/>
        </authorList>
    </citation>
    <scope>NUCLEOTIDE SEQUENCE [LARGE SCALE GENOMIC DNA]</scope>
    <source>
        <strain evidence="3">cv. Svevo</strain>
    </source>
</reference>
<dbReference type="InterPro" id="IPR013094">
    <property type="entry name" value="AB_hydrolase_3"/>
</dbReference>
<organism evidence="2 3">
    <name type="scientific">Triticum turgidum subsp. durum</name>
    <name type="common">Durum wheat</name>
    <name type="synonym">Triticum durum</name>
    <dbReference type="NCBI Taxonomy" id="4567"/>
    <lineage>
        <taxon>Eukaryota</taxon>
        <taxon>Viridiplantae</taxon>
        <taxon>Streptophyta</taxon>
        <taxon>Embryophyta</taxon>
        <taxon>Tracheophyta</taxon>
        <taxon>Spermatophyta</taxon>
        <taxon>Magnoliopsida</taxon>
        <taxon>Liliopsida</taxon>
        <taxon>Poales</taxon>
        <taxon>Poaceae</taxon>
        <taxon>BOP clade</taxon>
        <taxon>Pooideae</taxon>
        <taxon>Triticodae</taxon>
        <taxon>Triticeae</taxon>
        <taxon>Triticinae</taxon>
        <taxon>Triticum</taxon>
    </lineage>
</organism>
<protein>
    <recommendedName>
        <fullName evidence="1">Alpha/beta hydrolase fold-3 domain-containing protein</fullName>
    </recommendedName>
</protein>
<dbReference type="GO" id="GO:0016787">
    <property type="term" value="F:hydrolase activity"/>
    <property type="evidence" value="ECO:0007669"/>
    <property type="project" value="InterPro"/>
</dbReference>
<evidence type="ECO:0000259" key="1">
    <source>
        <dbReference type="Pfam" id="PF07859"/>
    </source>
</evidence>
<proteinExistence type="predicted"/>
<sequence>MRESPKRTGPIYLRPEAEGCTLHIHSIVLLTMAFSADPTAQPYVVEDCRGVLQLLSDGTVVRSAALPFPVDGNVAYNDHGRVEWKDAVYDAGLGLGLRMYKPTTNAREEGKKLPVLVYFHGGGFCIGSCTWPNFHAACLRLAAELPAVVLSFDYRLAPEHRLPAAHEDAAAALLWLQNQLASDPWLADAADPRRVFVSGESAGGNIAHHLALRFGRAGLDPMRIEGYILLMPAFCSEQPTQSELDSPATAFLTRETCDRYCRLFLPAGANKDHPLVNPLGPDSPGLEALDVGRVLVVAAEGDLLRDKNVEYAERLRAARGKEKDDVELVVFAGEEHAFFGVKPTSAATGDLVRVIRRFMATEREAAC</sequence>
<dbReference type="OMA" id="FFIVEPW"/>
<dbReference type="InterPro" id="IPR029058">
    <property type="entry name" value="AB_hydrolase_fold"/>
</dbReference>
<name>A0A9R0ZLV5_TRITD</name>